<evidence type="ECO:0000256" key="1">
    <source>
        <dbReference type="SAM" id="MobiDB-lite"/>
    </source>
</evidence>
<reference evidence="3 4" key="1">
    <citation type="submission" date="2023-11" db="EMBL/GenBank/DDBJ databases">
        <title>30 novel species of actinomycetes from the DSMZ collection.</title>
        <authorList>
            <person name="Nouioui I."/>
        </authorList>
    </citation>
    <scope>NUCLEOTIDE SEQUENCE [LARGE SCALE GENOMIC DNA]</scope>
    <source>
        <strain evidence="3 4">DSM 41602</strain>
    </source>
</reference>
<feature type="signal peptide" evidence="2">
    <location>
        <begin position="1"/>
        <end position="23"/>
    </location>
</feature>
<comment type="caution">
    <text evidence="3">The sequence shown here is derived from an EMBL/GenBank/DDBJ whole genome shotgun (WGS) entry which is preliminary data.</text>
</comment>
<gene>
    <name evidence="3" type="ORF">V2K49_36430</name>
</gene>
<accession>A0ABD5JJ74</accession>
<sequence length="46" mass="4436">MSVGVAAGLVGAAVALFALPGRATGATAPEPESEEAGQPRSQRGAE</sequence>
<protein>
    <submittedName>
        <fullName evidence="3">Uncharacterized protein</fullName>
    </submittedName>
</protein>
<evidence type="ECO:0000313" key="3">
    <source>
        <dbReference type="EMBL" id="MEE4588491.1"/>
    </source>
</evidence>
<dbReference type="AlphaFoldDB" id="A0ABD5JJ74"/>
<dbReference type="EMBL" id="JAZBJQ010000034">
    <property type="protein sequence ID" value="MEE4588491.1"/>
    <property type="molecule type" value="Genomic_DNA"/>
</dbReference>
<feature type="region of interest" description="Disordered" evidence="1">
    <location>
        <begin position="23"/>
        <end position="46"/>
    </location>
</feature>
<keyword evidence="2" id="KW-0732">Signal</keyword>
<evidence type="ECO:0000256" key="2">
    <source>
        <dbReference type="SAM" id="SignalP"/>
    </source>
</evidence>
<organism evidence="3 4">
    <name type="scientific">Streptomyces antimycoticus</name>
    <dbReference type="NCBI Taxonomy" id="68175"/>
    <lineage>
        <taxon>Bacteria</taxon>
        <taxon>Bacillati</taxon>
        <taxon>Actinomycetota</taxon>
        <taxon>Actinomycetes</taxon>
        <taxon>Kitasatosporales</taxon>
        <taxon>Streptomycetaceae</taxon>
        <taxon>Streptomyces</taxon>
        <taxon>Streptomyces violaceusniger group</taxon>
    </lineage>
</organism>
<feature type="chain" id="PRO_5044888120" evidence="2">
    <location>
        <begin position="24"/>
        <end position="46"/>
    </location>
</feature>
<dbReference type="Proteomes" id="UP001354649">
    <property type="component" value="Unassembled WGS sequence"/>
</dbReference>
<name>A0ABD5JJ74_9ACTN</name>
<evidence type="ECO:0000313" key="4">
    <source>
        <dbReference type="Proteomes" id="UP001354649"/>
    </source>
</evidence>
<proteinExistence type="predicted"/>